<dbReference type="CDD" id="cd00167">
    <property type="entry name" value="SANT"/>
    <property type="match status" value="2"/>
</dbReference>
<gene>
    <name evidence="9" type="ORF">CJ030_MR6G007219</name>
</gene>
<dbReference type="InterPro" id="IPR017930">
    <property type="entry name" value="Myb_dom"/>
</dbReference>
<accession>A0A6A1VBU2</accession>
<dbReference type="OrthoDB" id="2143914at2759"/>
<comment type="caution">
    <text evidence="9">The sequence shown here is derived from an EMBL/GenBank/DDBJ whole genome shotgun (WGS) entry which is preliminary data.</text>
</comment>
<evidence type="ECO:0000256" key="6">
    <source>
        <dbReference type="ARBA" id="ARBA00023242"/>
    </source>
</evidence>
<organism evidence="9 10">
    <name type="scientific">Morella rubra</name>
    <name type="common">Chinese bayberry</name>
    <dbReference type="NCBI Taxonomy" id="262757"/>
    <lineage>
        <taxon>Eukaryota</taxon>
        <taxon>Viridiplantae</taxon>
        <taxon>Streptophyta</taxon>
        <taxon>Embryophyta</taxon>
        <taxon>Tracheophyta</taxon>
        <taxon>Spermatophyta</taxon>
        <taxon>Magnoliopsida</taxon>
        <taxon>eudicotyledons</taxon>
        <taxon>Gunneridae</taxon>
        <taxon>Pentapetalae</taxon>
        <taxon>rosids</taxon>
        <taxon>fabids</taxon>
        <taxon>Fagales</taxon>
        <taxon>Myricaceae</taxon>
        <taxon>Morella</taxon>
    </lineage>
</organism>
<dbReference type="PROSITE" id="PS51294">
    <property type="entry name" value="HTH_MYB"/>
    <property type="match status" value="2"/>
</dbReference>
<dbReference type="SUPFAM" id="SSF46689">
    <property type="entry name" value="Homeodomain-like"/>
    <property type="match status" value="1"/>
</dbReference>
<keyword evidence="10" id="KW-1185">Reference proteome</keyword>
<dbReference type="GO" id="GO:0003677">
    <property type="term" value="F:DNA binding"/>
    <property type="evidence" value="ECO:0007669"/>
    <property type="project" value="UniProtKB-KW"/>
</dbReference>
<keyword evidence="2" id="KW-0677">Repeat</keyword>
<dbReference type="EMBL" id="RXIC02000024">
    <property type="protein sequence ID" value="KAB1209267.1"/>
    <property type="molecule type" value="Genomic_DNA"/>
</dbReference>
<dbReference type="SMART" id="SM00717">
    <property type="entry name" value="SANT"/>
    <property type="match status" value="2"/>
</dbReference>
<evidence type="ECO:0000256" key="2">
    <source>
        <dbReference type="ARBA" id="ARBA00022737"/>
    </source>
</evidence>
<dbReference type="FunFam" id="1.10.10.60:FF:000015">
    <property type="entry name" value="Transcription factor RAX3"/>
    <property type="match status" value="1"/>
</dbReference>
<dbReference type="Pfam" id="PF00249">
    <property type="entry name" value="Myb_DNA-binding"/>
    <property type="match status" value="2"/>
</dbReference>
<dbReference type="AlphaFoldDB" id="A0A6A1VBU2"/>
<keyword evidence="6" id="KW-0539">Nucleus</keyword>
<dbReference type="PANTHER" id="PTHR48000">
    <property type="entry name" value="OS09G0431300 PROTEIN"/>
    <property type="match status" value="1"/>
</dbReference>
<dbReference type="PANTHER" id="PTHR48000:SF67">
    <property type="entry name" value="MYB-LIKE DNA-BINDING DOMAIN CONTAINING PROTEIN, EXPRESSED"/>
    <property type="match status" value="1"/>
</dbReference>
<dbReference type="InterPro" id="IPR009057">
    <property type="entry name" value="Homeodomain-like_sf"/>
</dbReference>
<dbReference type="Proteomes" id="UP000516437">
    <property type="component" value="Chromosome 6"/>
</dbReference>
<evidence type="ECO:0000313" key="10">
    <source>
        <dbReference type="Proteomes" id="UP000516437"/>
    </source>
</evidence>
<dbReference type="Gene3D" id="1.10.10.60">
    <property type="entry name" value="Homeodomain-like"/>
    <property type="match status" value="2"/>
</dbReference>
<feature type="domain" description="Myb-like" evidence="7">
    <location>
        <begin position="63"/>
        <end position="118"/>
    </location>
</feature>
<dbReference type="PROSITE" id="PS50090">
    <property type="entry name" value="MYB_LIKE"/>
    <property type="match status" value="2"/>
</dbReference>
<protein>
    <submittedName>
        <fullName evidence="9">Transcription factor RAX2</fullName>
    </submittedName>
</protein>
<feature type="domain" description="HTH myb-type" evidence="8">
    <location>
        <begin position="9"/>
        <end position="66"/>
    </location>
</feature>
<keyword evidence="4" id="KW-0238">DNA-binding</keyword>
<dbReference type="GO" id="GO:0005634">
    <property type="term" value="C:nucleus"/>
    <property type="evidence" value="ECO:0007669"/>
    <property type="project" value="UniProtKB-SubCell"/>
</dbReference>
<keyword evidence="5" id="KW-0804">Transcription</keyword>
<evidence type="ECO:0000313" key="9">
    <source>
        <dbReference type="EMBL" id="KAB1209267.1"/>
    </source>
</evidence>
<evidence type="ECO:0000256" key="4">
    <source>
        <dbReference type="ARBA" id="ARBA00023125"/>
    </source>
</evidence>
<sequence>MGRAPCCDKGNVKKGPWSPEEDATLKEYLEKHGTGGNWIALPHKAGLQRCGKSCRLRWLNYLRPDIKRGGFTEEEDKIICTLYGNIGTFLGLIRWSVIASQLPGRTDNDIKNYWNTKLKRKLLAGNNCPKSVNRNETANNISHPSLEQFWASIPTVETYEHGNSTCFDSNSSRLPYPLDVIGRPNDDSNGPVLNPSQFPMSRAAQVSDFRSSPSESYSTTSCQNVSGLPISSTSALQKNCGLWSGNGVVKGEGLTILDFGFESHDDLLDGFGFQEDKREVATYLGNSP</sequence>
<dbReference type="InterPro" id="IPR001005">
    <property type="entry name" value="SANT/Myb"/>
</dbReference>
<evidence type="ECO:0000259" key="8">
    <source>
        <dbReference type="PROSITE" id="PS51294"/>
    </source>
</evidence>
<feature type="domain" description="HTH myb-type" evidence="8">
    <location>
        <begin position="67"/>
        <end position="122"/>
    </location>
</feature>
<keyword evidence="3" id="KW-0805">Transcription regulation</keyword>
<reference evidence="9 10" key="1">
    <citation type="journal article" date="2019" name="Plant Biotechnol. J.">
        <title>The red bayberry genome and genetic basis of sex determination.</title>
        <authorList>
            <person name="Jia H.M."/>
            <person name="Jia H.J."/>
            <person name="Cai Q.L."/>
            <person name="Wang Y."/>
            <person name="Zhao H.B."/>
            <person name="Yang W.F."/>
            <person name="Wang G.Y."/>
            <person name="Li Y.H."/>
            <person name="Zhan D.L."/>
            <person name="Shen Y.T."/>
            <person name="Niu Q.F."/>
            <person name="Chang L."/>
            <person name="Qiu J."/>
            <person name="Zhao L."/>
            <person name="Xie H.B."/>
            <person name="Fu W.Y."/>
            <person name="Jin J."/>
            <person name="Li X.W."/>
            <person name="Jiao Y."/>
            <person name="Zhou C.C."/>
            <person name="Tu T."/>
            <person name="Chai C.Y."/>
            <person name="Gao J.L."/>
            <person name="Fan L.J."/>
            <person name="van de Weg E."/>
            <person name="Wang J.Y."/>
            <person name="Gao Z.S."/>
        </authorList>
    </citation>
    <scope>NUCLEOTIDE SEQUENCE [LARGE SCALE GENOMIC DNA]</scope>
    <source>
        <tissue evidence="9">Leaves</tissue>
    </source>
</reference>
<proteinExistence type="predicted"/>
<evidence type="ECO:0000256" key="5">
    <source>
        <dbReference type="ARBA" id="ARBA00023163"/>
    </source>
</evidence>
<comment type="subcellular location">
    <subcellularLocation>
        <location evidence="1">Nucleus</location>
    </subcellularLocation>
</comment>
<evidence type="ECO:0000256" key="3">
    <source>
        <dbReference type="ARBA" id="ARBA00023015"/>
    </source>
</evidence>
<feature type="domain" description="Myb-like" evidence="7">
    <location>
        <begin position="9"/>
        <end position="62"/>
    </location>
</feature>
<evidence type="ECO:0000256" key="1">
    <source>
        <dbReference type="ARBA" id="ARBA00004123"/>
    </source>
</evidence>
<name>A0A6A1VBU2_9ROSI</name>
<evidence type="ECO:0000259" key="7">
    <source>
        <dbReference type="PROSITE" id="PS50090"/>
    </source>
</evidence>